<dbReference type="Proteomes" id="UP000699042">
    <property type="component" value="Unassembled WGS sequence"/>
</dbReference>
<sequence>MKLMVGKSGQVRAQGQSLGVYLEI</sequence>
<reference evidence="1" key="1">
    <citation type="submission" date="2021-05" db="EMBL/GenBank/DDBJ databases">
        <title>Comparative genomics of three Colletotrichum scovillei strains and genetic complementation revealed genes involved fungal growth and virulence on chili pepper.</title>
        <authorList>
            <person name="Hsieh D.-K."/>
            <person name="Chuang S.-C."/>
            <person name="Chen C.-Y."/>
            <person name="Chao Y.-T."/>
            <person name="Lu M.-Y.J."/>
            <person name="Lee M.-H."/>
            <person name="Shih M.-C."/>
        </authorList>
    </citation>
    <scope>NUCLEOTIDE SEQUENCE</scope>
    <source>
        <strain evidence="1">Coll-153</strain>
    </source>
</reference>
<protein>
    <submittedName>
        <fullName evidence="1">Uncharacterized protein</fullName>
    </submittedName>
</protein>
<evidence type="ECO:0000313" key="1">
    <source>
        <dbReference type="EMBL" id="KAG7043633.1"/>
    </source>
</evidence>
<proteinExistence type="predicted"/>
<keyword evidence="2" id="KW-1185">Reference proteome</keyword>
<organism evidence="1 2">
    <name type="scientific">Colletotrichum scovillei</name>
    <dbReference type="NCBI Taxonomy" id="1209932"/>
    <lineage>
        <taxon>Eukaryota</taxon>
        <taxon>Fungi</taxon>
        <taxon>Dikarya</taxon>
        <taxon>Ascomycota</taxon>
        <taxon>Pezizomycotina</taxon>
        <taxon>Sordariomycetes</taxon>
        <taxon>Hypocreomycetidae</taxon>
        <taxon>Glomerellales</taxon>
        <taxon>Glomerellaceae</taxon>
        <taxon>Colletotrichum</taxon>
        <taxon>Colletotrichum acutatum species complex</taxon>
    </lineage>
</organism>
<evidence type="ECO:0000313" key="2">
    <source>
        <dbReference type="Proteomes" id="UP000699042"/>
    </source>
</evidence>
<dbReference type="EMBL" id="JAESDN010000012">
    <property type="protein sequence ID" value="KAG7043633.1"/>
    <property type="molecule type" value="Genomic_DNA"/>
</dbReference>
<name>A0A9P7U7W6_9PEZI</name>
<dbReference type="AlphaFoldDB" id="A0A9P7U7W6"/>
<gene>
    <name evidence="1" type="ORF">JMJ77_003336</name>
</gene>
<accession>A0A9P7U7W6</accession>
<comment type="caution">
    <text evidence="1">The sequence shown here is derived from an EMBL/GenBank/DDBJ whole genome shotgun (WGS) entry which is preliminary data.</text>
</comment>